<protein>
    <submittedName>
        <fullName evidence="5">Mandelate racemase/muconate lactonizing enzyme family protein</fullName>
    </submittedName>
</protein>
<dbReference type="InterPro" id="IPR029017">
    <property type="entry name" value="Enolase-like_N"/>
</dbReference>
<evidence type="ECO:0000313" key="5">
    <source>
        <dbReference type="EMBL" id="MQW69066.1"/>
    </source>
</evidence>
<reference evidence="6" key="2">
    <citation type="submission" date="2017-04" db="EMBL/GenBank/DDBJ databases">
        <authorList>
            <person name="Porter S."/>
            <person name="Friesen M.L."/>
            <person name="Faber-Hammond J."/>
        </authorList>
    </citation>
    <scope>NUCLEOTIDE SEQUENCE</scope>
    <source>
        <strain evidence="6">Str16</strain>
    </source>
</reference>
<evidence type="ECO:0000313" key="7">
    <source>
        <dbReference type="Proteomes" id="UP001190825"/>
    </source>
</evidence>
<dbReference type="GO" id="GO:0016836">
    <property type="term" value="F:hydro-lyase activity"/>
    <property type="evidence" value="ECO:0007669"/>
    <property type="project" value="TreeGrafter"/>
</dbReference>
<dbReference type="InterPro" id="IPR046945">
    <property type="entry name" value="RHMD-like"/>
</dbReference>
<evidence type="ECO:0000256" key="1">
    <source>
        <dbReference type="ARBA" id="ARBA00001946"/>
    </source>
</evidence>
<sequence length="408" mass="44635">MTSHVKESDVATASLTTGTIDKVEITTFTVDIKDFARNYKSNVIGGSMVYTPGAVYTRPVLMARIFTSDGLVGEYANFATTGSVDQAIIAAKVAVGNRWHERELIWRTARRAGRPGNSYGLSFVDNALWDLAGKAYNASLSQLLGGFRETIPAYASCHNGDRLDNLPSKEAVVDFFLGLKEKGWKGFKMHSWHEGNKWEEAENVAYMREKLGERTELMLDPACVFDSISDAIFVGKACEEAGFRWFEDPLRPLGVGIHQHKALREALNIPILQTEHVTGPEAKADFLIAGGTDILRADAHYDLGVTGCLKTIRFAESLGVSVEMHGPSPVHRHLVAAMQSTTMYECANVSPAMDNPSPEIYSCGYSDNVNSIGKDGTLTVPNRPGIGVEYDAELIKRNHQTTEVITAG</sequence>
<accession>A0A6G1WHA1</accession>
<dbReference type="Pfam" id="PF02746">
    <property type="entry name" value="MR_MLE_N"/>
    <property type="match status" value="1"/>
</dbReference>
<dbReference type="InterPro" id="IPR029065">
    <property type="entry name" value="Enolase_C-like"/>
</dbReference>
<dbReference type="InterPro" id="IPR036849">
    <property type="entry name" value="Enolase-like_C_sf"/>
</dbReference>
<keyword evidence="2" id="KW-0479">Metal-binding</keyword>
<dbReference type="InterPro" id="IPR013342">
    <property type="entry name" value="Mandelate_racemase_C"/>
</dbReference>
<dbReference type="GO" id="GO:0000287">
    <property type="term" value="F:magnesium ion binding"/>
    <property type="evidence" value="ECO:0007669"/>
    <property type="project" value="TreeGrafter"/>
</dbReference>
<dbReference type="SFLD" id="SFLDS00001">
    <property type="entry name" value="Enolase"/>
    <property type="match status" value="1"/>
</dbReference>
<dbReference type="SUPFAM" id="SSF54826">
    <property type="entry name" value="Enolase N-terminal domain-like"/>
    <property type="match status" value="1"/>
</dbReference>
<evidence type="ECO:0000256" key="3">
    <source>
        <dbReference type="ARBA" id="ARBA00022842"/>
    </source>
</evidence>
<evidence type="ECO:0000256" key="2">
    <source>
        <dbReference type="ARBA" id="ARBA00022723"/>
    </source>
</evidence>
<reference evidence="5" key="1">
    <citation type="journal article" date="2013" name="Genome Biol.">
        <title>Comparative genomics of the core and accessory genomes of 48 Sinorhizobium strains comprising five genospecies.</title>
        <authorList>
            <person name="Sugawara M."/>
            <person name="Epstein B."/>
            <person name="Badgley B.D."/>
            <person name="Unno T."/>
            <person name="Xu L."/>
            <person name="Reese J."/>
            <person name="Gyaneshwar P."/>
            <person name="Denny R."/>
            <person name="Mudge J."/>
            <person name="Bharti A.K."/>
            <person name="Farmer A.D."/>
            <person name="May G.D."/>
            <person name="Woodward J.E."/>
            <person name="Medigue C."/>
            <person name="Vallenet D."/>
            <person name="Lajus A."/>
            <person name="Rouy Z."/>
            <person name="Martinez-Vaz B."/>
            <person name="Tiffin P."/>
            <person name="Young N.D."/>
            <person name="Sadowsky M.J."/>
        </authorList>
    </citation>
    <scope>NUCLEOTIDE SEQUENCE</scope>
    <source>
        <strain evidence="5">M1</strain>
    </source>
</reference>
<evidence type="ECO:0000259" key="4">
    <source>
        <dbReference type="SMART" id="SM00922"/>
    </source>
</evidence>
<comment type="cofactor">
    <cofactor evidence="1">
        <name>Mg(2+)</name>
        <dbReference type="ChEBI" id="CHEBI:18420"/>
    </cofactor>
</comment>
<dbReference type="EMBL" id="NBUC01000007">
    <property type="protein sequence ID" value="PLU09508.1"/>
    <property type="molecule type" value="Genomic_DNA"/>
</dbReference>
<dbReference type="PANTHER" id="PTHR13794:SF58">
    <property type="entry name" value="MITOCHONDRIAL ENOLASE SUPERFAMILY MEMBER 1"/>
    <property type="match status" value="1"/>
</dbReference>
<keyword evidence="7" id="KW-1185">Reference proteome</keyword>
<keyword evidence="3" id="KW-0460">Magnesium</keyword>
<dbReference type="PANTHER" id="PTHR13794">
    <property type="entry name" value="ENOLASE SUPERFAMILY, MANDELATE RACEMASE"/>
    <property type="match status" value="1"/>
</dbReference>
<dbReference type="Proteomes" id="UP001190825">
    <property type="component" value="Unassembled WGS sequence"/>
</dbReference>
<gene>
    <name evidence="6" type="ORF">BMJ33_00915</name>
    <name evidence="5" type="ORF">GHJ91_07730</name>
</gene>
<name>A0A6G1WHA1_9HYPH</name>
<dbReference type="Gene3D" id="3.30.390.10">
    <property type="entry name" value="Enolase-like, N-terminal domain"/>
    <property type="match status" value="1"/>
</dbReference>
<comment type="caution">
    <text evidence="5">The sequence shown here is derived from an EMBL/GenBank/DDBJ whole genome shotgun (WGS) entry which is preliminary data.</text>
</comment>
<reference evidence="6 7" key="3">
    <citation type="journal article" date="2018" name="FEMS Microbiol. Ecol.">
        <title>Co-invading symbiotic mutualists of Medicago polymorpha retain high ancestral diversity and contain diverse accessory genomes.</title>
        <authorList>
            <person name="Porter S.S."/>
            <person name="Faber-Hammond J.J."/>
            <person name="Friesen M.L."/>
        </authorList>
    </citation>
    <scope>NUCLEOTIDE SEQUENCE [LARGE SCALE GENOMIC DNA]</scope>
    <source>
        <strain evidence="6 7">Str16</strain>
    </source>
</reference>
<feature type="domain" description="Mandelate racemase/muconate lactonizing enzyme C-terminal" evidence="4">
    <location>
        <begin position="169"/>
        <end position="270"/>
    </location>
</feature>
<dbReference type="Gene3D" id="3.20.20.120">
    <property type="entry name" value="Enolase-like C-terminal domain"/>
    <property type="match status" value="1"/>
</dbReference>
<dbReference type="Pfam" id="PF13378">
    <property type="entry name" value="MR_MLE_C"/>
    <property type="match status" value="1"/>
</dbReference>
<dbReference type="InterPro" id="IPR013341">
    <property type="entry name" value="Mandelate_racemase_N_dom"/>
</dbReference>
<dbReference type="EMBL" id="WISB01000043">
    <property type="protein sequence ID" value="MQW69066.1"/>
    <property type="molecule type" value="Genomic_DNA"/>
</dbReference>
<organism evidence="5">
    <name type="scientific">Sinorhizobium medicae</name>
    <dbReference type="NCBI Taxonomy" id="110321"/>
    <lineage>
        <taxon>Bacteria</taxon>
        <taxon>Pseudomonadati</taxon>
        <taxon>Pseudomonadota</taxon>
        <taxon>Alphaproteobacteria</taxon>
        <taxon>Hyphomicrobiales</taxon>
        <taxon>Rhizobiaceae</taxon>
        <taxon>Sinorhizobium/Ensifer group</taxon>
        <taxon>Sinorhizobium</taxon>
    </lineage>
</organism>
<proteinExistence type="predicted"/>
<dbReference type="RefSeq" id="WP_050578967.1">
    <property type="nucleotide sequence ID" value="NZ_KE386500.1"/>
</dbReference>
<dbReference type="SUPFAM" id="SSF51604">
    <property type="entry name" value="Enolase C-terminal domain-like"/>
    <property type="match status" value="1"/>
</dbReference>
<dbReference type="AlphaFoldDB" id="A0A6G1WHA1"/>
<dbReference type="SMART" id="SM00922">
    <property type="entry name" value="MR_MLE"/>
    <property type="match status" value="1"/>
</dbReference>
<evidence type="ECO:0000313" key="6">
    <source>
        <dbReference type="EMBL" id="PLU09508.1"/>
    </source>
</evidence>
<dbReference type="GO" id="GO:0016052">
    <property type="term" value="P:carbohydrate catabolic process"/>
    <property type="evidence" value="ECO:0007669"/>
    <property type="project" value="TreeGrafter"/>
</dbReference>